<evidence type="ECO:0000313" key="3">
    <source>
        <dbReference type="Proteomes" id="UP001165586"/>
    </source>
</evidence>
<reference evidence="2" key="1">
    <citation type="submission" date="2022-08" db="EMBL/GenBank/DDBJ databases">
        <authorList>
            <person name="Deng Y."/>
            <person name="Han X.-F."/>
            <person name="Zhang Y.-Q."/>
        </authorList>
    </citation>
    <scope>NUCLEOTIDE SEQUENCE</scope>
    <source>
        <strain evidence="2">CPCC 203386</strain>
    </source>
</reference>
<accession>A0ABT2H2A9</accession>
<protein>
    <submittedName>
        <fullName evidence="2">Gfo/Idh/MocA family oxidoreductase</fullName>
    </submittedName>
</protein>
<evidence type="ECO:0000259" key="1">
    <source>
        <dbReference type="Pfam" id="PF01408"/>
    </source>
</evidence>
<dbReference type="InterPro" id="IPR000683">
    <property type="entry name" value="Gfo/Idh/MocA-like_OxRdtase_N"/>
</dbReference>
<dbReference type="InterPro" id="IPR051450">
    <property type="entry name" value="Gfo/Idh/MocA_Oxidoreductases"/>
</dbReference>
<gene>
    <name evidence="2" type="ORF">N1032_10100</name>
</gene>
<sequence>MTAEEPIRFGIVGSGWRSEFFLRIAQALPERFEITGLVTRNLETARAVTERWGVPTHADVADLVSARHPEFVVVSVPREVAPETIERLVELRMPVLCETPPALDLDGMTTLYERVAHRGIVQIAEQYHLSPLLNAQLAIARSGRIGTVSQALVAQCHDYHGVSVMRRALGIGAEDATITASVFRYPMLNGPGRGGDPEVEEFVTATQTTGRFDFGDRLGVYDFAPEQYFSWIRGNRLLVRGDRGEIDDLEVRYAKDLAPVFARIRRSMAGEGGNLEGLFLRGLLLGEEWVFTNPFRPGRLADDEIAIALLLAGMRTRIAGGAEVYSLAEASQDHYLALLMQQAEQSGEPVRSARQVWADDV</sequence>
<dbReference type="Pfam" id="PF01408">
    <property type="entry name" value="GFO_IDH_MocA"/>
    <property type="match status" value="1"/>
</dbReference>
<evidence type="ECO:0000313" key="2">
    <source>
        <dbReference type="EMBL" id="MCS5734088.1"/>
    </source>
</evidence>
<dbReference type="RefSeq" id="WP_259538936.1">
    <property type="nucleotide sequence ID" value="NZ_JANLCJ010000003.1"/>
</dbReference>
<organism evidence="2 3">
    <name type="scientific">Herbiconiux daphne</name>
    <dbReference type="NCBI Taxonomy" id="2970914"/>
    <lineage>
        <taxon>Bacteria</taxon>
        <taxon>Bacillati</taxon>
        <taxon>Actinomycetota</taxon>
        <taxon>Actinomycetes</taxon>
        <taxon>Micrococcales</taxon>
        <taxon>Microbacteriaceae</taxon>
        <taxon>Herbiconiux</taxon>
    </lineage>
</organism>
<dbReference type="PANTHER" id="PTHR43377:SF1">
    <property type="entry name" value="BILIVERDIN REDUCTASE A"/>
    <property type="match status" value="1"/>
</dbReference>
<dbReference type="Proteomes" id="UP001165586">
    <property type="component" value="Unassembled WGS sequence"/>
</dbReference>
<name>A0ABT2H2A9_9MICO</name>
<dbReference type="SUPFAM" id="SSF51735">
    <property type="entry name" value="NAD(P)-binding Rossmann-fold domains"/>
    <property type="match status" value="1"/>
</dbReference>
<feature type="domain" description="Gfo/Idh/MocA-like oxidoreductase N-terminal" evidence="1">
    <location>
        <begin position="7"/>
        <end position="120"/>
    </location>
</feature>
<keyword evidence="3" id="KW-1185">Reference proteome</keyword>
<dbReference type="Gene3D" id="3.40.50.720">
    <property type="entry name" value="NAD(P)-binding Rossmann-like Domain"/>
    <property type="match status" value="1"/>
</dbReference>
<proteinExistence type="predicted"/>
<dbReference type="PANTHER" id="PTHR43377">
    <property type="entry name" value="BILIVERDIN REDUCTASE A"/>
    <property type="match status" value="1"/>
</dbReference>
<comment type="caution">
    <text evidence="2">The sequence shown here is derived from an EMBL/GenBank/DDBJ whole genome shotgun (WGS) entry which is preliminary data.</text>
</comment>
<dbReference type="InterPro" id="IPR036291">
    <property type="entry name" value="NAD(P)-bd_dom_sf"/>
</dbReference>
<dbReference type="EMBL" id="JANLCJ010000003">
    <property type="protein sequence ID" value="MCS5734088.1"/>
    <property type="molecule type" value="Genomic_DNA"/>
</dbReference>